<dbReference type="PANTHER" id="PTHR36902:SF1">
    <property type="entry name" value="ENRICHED IN SURFACE-LABELED PROTEOME PROTEIN 9"/>
    <property type="match status" value="1"/>
</dbReference>
<dbReference type="Pfam" id="PF25898">
    <property type="entry name" value="LolA_2nd_metazoa"/>
    <property type="match status" value="1"/>
</dbReference>
<evidence type="ECO:0000256" key="1">
    <source>
        <dbReference type="SAM" id="MobiDB-lite"/>
    </source>
</evidence>
<name>A0AAV4B3C9_9GAST</name>
<feature type="region of interest" description="Disordered" evidence="1">
    <location>
        <begin position="491"/>
        <end position="529"/>
    </location>
</feature>
<dbReference type="Proteomes" id="UP000735302">
    <property type="component" value="Unassembled WGS sequence"/>
</dbReference>
<evidence type="ECO:0000313" key="4">
    <source>
        <dbReference type="Proteomes" id="UP000735302"/>
    </source>
</evidence>
<feature type="domain" description="LolA-like" evidence="2">
    <location>
        <begin position="299"/>
        <end position="474"/>
    </location>
</feature>
<accession>A0AAV4B3C9</accession>
<comment type="caution">
    <text evidence="3">The sequence shown here is derived from an EMBL/GenBank/DDBJ whole genome shotgun (WGS) entry which is preliminary data.</text>
</comment>
<protein>
    <recommendedName>
        <fullName evidence="2">LolA-like domain-containing protein</fullName>
    </recommendedName>
</protein>
<keyword evidence="4" id="KW-1185">Reference proteome</keyword>
<dbReference type="AlphaFoldDB" id="A0AAV4B3C9"/>
<reference evidence="3 4" key="1">
    <citation type="journal article" date="2021" name="Elife">
        <title>Chloroplast acquisition without the gene transfer in kleptoplastic sea slugs, Plakobranchus ocellatus.</title>
        <authorList>
            <person name="Maeda T."/>
            <person name="Takahashi S."/>
            <person name="Yoshida T."/>
            <person name="Shimamura S."/>
            <person name="Takaki Y."/>
            <person name="Nagai Y."/>
            <person name="Toyoda A."/>
            <person name="Suzuki Y."/>
            <person name="Arimoto A."/>
            <person name="Ishii H."/>
            <person name="Satoh N."/>
            <person name="Nishiyama T."/>
            <person name="Hasebe M."/>
            <person name="Maruyama T."/>
            <person name="Minagawa J."/>
            <person name="Obokata J."/>
            <person name="Shigenobu S."/>
        </authorList>
    </citation>
    <scope>NUCLEOTIDE SEQUENCE [LARGE SCALE GENOMIC DNA]</scope>
</reference>
<evidence type="ECO:0000259" key="2">
    <source>
        <dbReference type="Pfam" id="PF25898"/>
    </source>
</evidence>
<sequence>MAEKPWSRNMAELGRGYEEGGLNSHPYRQGRKEGINIWETNTSKMMIKEVYYQKIRKNTLMLAAVLSVLFKPARSDLPFDKTVCSPPKISALSPLPALGDVYSASIRWTSQLDKSIYDVRDDYDRRRGQAALTINMPRLPAAAKMIYDLKLGSISVIDDVTQRDCTVQQPDASFHTYNELPFLAGLTGLTNNMESARDLQYLGETTLNDVDTDHYSACLYDYVTNTTMLFDIYYIGRLGTASLTWQLPHVPKMDRSLPYIIKLHAKRGQHGKLQEFKVTGTVGKFDVNPAFEDTTFLPPPGTWCEGLPLTTTPDLPASFSLLAEMVHLDASKVSYQQIFFNAKRKLVRRDWKEISVDSTTVDSGPPYTSIYDFNNGVKYNIDRHLQSCDRVSPITENNEFAEPVPQKRISPHEFRLAKSDLFFRTRNARVQVVGQRTLRGVTTDVYIGQYPDPNTHRNFTIQWFFSKAHWQVYSGALIESGALMRMEVYEEGIEENWEGEEEDDDDEEEEEEEEQEETEEGSEQEVAEE</sequence>
<evidence type="ECO:0000313" key="3">
    <source>
        <dbReference type="EMBL" id="GFO17861.1"/>
    </source>
</evidence>
<dbReference type="PANTHER" id="PTHR36902">
    <property type="entry name" value="ENRICHED IN SURFACE-LABELED PROTEOME PROTEIN 9"/>
    <property type="match status" value="1"/>
</dbReference>
<dbReference type="EMBL" id="BLXT01004905">
    <property type="protein sequence ID" value="GFO17861.1"/>
    <property type="molecule type" value="Genomic_DNA"/>
</dbReference>
<proteinExistence type="predicted"/>
<gene>
    <name evidence="3" type="ORF">PoB_004436600</name>
</gene>
<dbReference type="InterPro" id="IPR058831">
    <property type="entry name" value="LolA-like_dom_2nd"/>
</dbReference>
<organism evidence="3 4">
    <name type="scientific">Plakobranchus ocellatus</name>
    <dbReference type="NCBI Taxonomy" id="259542"/>
    <lineage>
        <taxon>Eukaryota</taxon>
        <taxon>Metazoa</taxon>
        <taxon>Spiralia</taxon>
        <taxon>Lophotrochozoa</taxon>
        <taxon>Mollusca</taxon>
        <taxon>Gastropoda</taxon>
        <taxon>Heterobranchia</taxon>
        <taxon>Euthyneura</taxon>
        <taxon>Panpulmonata</taxon>
        <taxon>Sacoglossa</taxon>
        <taxon>Placobranchoidea</taxon>
        <taxon>Plakobranchidae</taxon>
        <taxon>Plakobranchus</taxon>
    </lineage>
</organism>